<dbReference type="AlphaFoldDB" id="A0A9E2L495"/>
<name>A0A9E2L495_9SPIR</name>
<dbReference type="NCBIfam" id="TIGR03696">
    <property type="entry name" value="Rhs_assc_core"/>
    <property type="match status" value="1"/>
</dbReference>
<dbReference type="InterPro" id="IPR022385">
    <property type="entry name" value="Rhs_assc_core"/>
</dbReference>
<dbReference type="PANTHER" id="PTHR32305">
    <property type="match status" value="1"/>
</dbReference>
<organism evidence="1 2">
    <name type="scientific">Candidatus Treponema excrementipullorum</name>
    <dbReference type="NCBI Taxonomy" id="2838768"/>
    <lineage>
        <taxon>Bacteria</taxon>
        <taxon>Pseudomonadati</taxon>
        <taxon>Spirochaetota</taxon>
        <taxon>Spirochaetia</taxon>
        <taxon>Spirochaetales</taxon>
        <taxon>Treponemataceae</taxon>
        <taxon>Treponema</taxon>
    </lineage>
</organism>
<evidence type="ECO:0000313" key="2">
    <source>
        <dbReference type="Proteomes" id="UP000823914"/>
    </source>
</evidence>
<dbReference type="Gene3D" id="2.180.10.10">
    <property type="entry name" value="RHS repeat-associated core"/>
    <property type="match status" value="1"/>
</dbReference>
<reference evidence="1" key="1">
    <citation type="journal article" date="2021" name="PeerJ">
        <title>Extensive microbial diversity within the chicken gut microbiome revealed by metagenomics and culture.</title>
        <authorList>
            <person name="Gilroy R."/>
            <person name="Ravi A."/>
            <person name="Getino M."/>
            <person name="Pursley I."/>
            <person name="Horton D.L."/>
            <person name="Alikhan N.F."/>
            <person name="Baker D."/>
            <person name="Gharbi K."/>
            <person name="Hall N."/>
            <person name="Watson M."/>
            <person name="Adriaenssens E.M."/>
            <person name="Foster-Nyarko E."/>
            <person name="Jarju S."/>
            <person name="Secka A."/>
            <person name="Antonio M."/>
            <person name="Oren A."/>
            <person name="Chaudhuri R.R."/>
            <person name="La Ragione R."/>
            <person name="Hildebrand F."/>
            <person name="Pallen M.J."/>
        </authorList>
    </citation>
    <scope>NUCLEOTIDE SEQUENCE</scope>
    <source>
        <strain evidence="1">Gambia15-2214</strain>
    </source>
</reference>
<dbReference type="EMBL" id="JAHLFV010000224">
    <property type="protein sequence ID" value="MBU3850845.1"/>
    <property type="molecule type" value="Genomic_DNA"/>
</dbReference>
<proteinExistence type="predicted"/>
<evidence type="ECO:0000313" key="1">
    <source>
        <dbReference type="EMBL" id="MBU3850845.1"/>
    </source>
</evidence>
<comment type="caution">
    <text evidence="1">The sequence shown here is derived from an EMBL/GenBank/DDBJ whole genome shotgun (WGS) entry which is preliminary data.</text>
</comment>
<reference evidence="1" key="2">
    <citation type="submission" date="2021-04" db="EMBL/GenBank/DDBJ databases">
        <authorList>
            <person name="Gilroy R."/>
        </authorList>
    </citation>
    <scope>NUCLEOTIDE SEQUENCE</scope>
    <source>
        <strain evidence="1">Gambia15-2214</strain>
    </source>
</reference>
<accession>A0A9E2L495</accession>
<dbReference type="PANTHER" id="PTHR32305:SF15">
    <property type="entry name" value="PROTEIN RHSA-RELATED"/>
    <property type="match status" value="1"/>
</dbReference>
<gene>
    <name evidence="1" type="ORF">IAA16_09790</name>
</gene>
<protein>
    <submittedName>
        <fullName evidence="1">RHS repeat-associated core domain-containing protein</fullName>
    </submittedName>
</protein>
<dbReference type="Proteomes" id="UP000823914">
    <property type="component" value="Unassembled WGS sequence"/>
</dbReference>
<feature type="non-terminal residue" evidence="1">
    <location>
        <position position="1"/>
    </location>
</feature>
<dbReference type="InterPro" id="IPR050708">
    <property type="entry name" value="T6SS_VgrG/RHS"/>
</dbReference>
<sequence length="409" mass="45161">MVRSRVVDDEARTIASTRYGYDVLGRRTLVQDNNATTLRTLYDGLGFDVVKESPVYASGGFVDTYNTGIQYSPAGRATGERYRYLDDGQGTSEKYQYIEDNAYQTVSSRYSGERTMLYAHGSPVAINRSSGTRGYLGTDILGSTRSVTDNHGVQEFYYDYDIFGSPITGNYTTGADYGYLGKPYDSITGLYNYGYRDYSPQTVRFTTVDPIRDGANWFTYVNNDPVNYVDLWGLQGEPEKKFITRQPESSKIETVYHTLVSSQNKKESFFNQDKKTKMLWVEAAFVDKKGENSADMAIGLLSLSSELNDRNNTPIVAQGEVDILNANFNFSATDGGISAGLSANAVSIGGKIGVKFNLAGYEFQVIFGGSVGVTAGIEGKFDISSGMVFDFGAIVKPRIEVNWKKKKGK</sequence>